<protein>
    <submittedName>
        <fullName evidence="1">Uncharacterized protein</fullName>
    </submittedName>
</protein>
<keyword evidence="2" id="KW-1185">Reference proteome</keyword>
<proteinExistence type="predicted"/>
<name>A0ABN2MIL2_9MICO</name>
<dbReference type="Proteomes" id="UP001501746">
    <property type="component" value="Unassembled WGS sequence"/>
</dbReference>
<comment type="caution">
    <text evidence="1">The sequence shown here is derived from an EMBL/GenBank/DDBJ whole genome shotgun (WGS) entry which is preliminary data.</text>
</comment>
<accession>A0ABN2MIL2</accession>
<gene>
    <name evidence="1" type="ORF">GCM10009750_08210</name>
</gene>
<organism evidence="1 2">
    <name type="scientific">Agromyces salentinus</name>
    <dbReference type="NCBI Taxonomy" id="269421"/>
    <lineage>
        <taxon>Bacteria</taxon>
        <taxon>Bacillati</taxon>
        <taxon>Actinomycetota</taxon>
        <taxon>Actinomycetes</taxon>
        <taxon>Micrococcales</taxon>
        <taxon>Microbacteriaceae</taxon>
        <taxon>Agromyces</taxon>
    </lineage>
</organism>
<dbReference type="RefSeq" id="WP_157427232.1">
    <property type="nucleotide sequence ID" value="NZ_BAAANK010000002.1"/>
</dbReference>
<reference evidence="1 2" key="1">
    <citation type="journal article" date="2019" name="Int. J. Syst. Evol. Microbiol.">
        <title>The Global Catalogue of Microorganisms (GCM) 10K type strain sequencing project: providing services to taxonomists for standard genome sequencing and annotation.</title>
        <authorList>
            <consortium name="The Broad Institute Genomics Platform"/>
            <consortium name="The Broad Institute Genome Sequencing Center for Infectious Disease"/>
            <person name="Wu L."/>
            <person name="Ma J."/>
        </authorList>
    </citation>
    <scope>NUCLEOTIDE SEQUENCE [LARGE SCALE GENOMIC DNA]</scope>
    <source>
        <strain evidence="1 2">JCM 14323</strain>
    </source>
</reference>
<evidence type="ECO:0000313" key="2">
    <source>
        <dbReference type="Proteomes" id="UP001501746"/>
    </source>
</evidence>
<evidence type="ECO:0000313" key="1">
    <source>
        <dbReference type="EMBL" id="GAA1827101.1"/>
    </source>
</evidence>
<dbReference type="EMBL" id="BAAANK010000002">
    <property type="protein sequence ID" value="GAA1827101.1"/>
    <property type="molecule type" value="Genomic_DNA"/>
</dbReference>
<sequence length="114" mass="11651">MSRDAAYDDLLWAVATGAAVTAEHVDVARQAAADLGALADDVSAGAYSHLPCEPTQWRSDAGDAYAIALADARLALVAAATTIADAAQEAASLAWRLEVRLDEQNAVLAAGPSS</sequence>